<dbReference type="GO" id="GO:0007165">
    <property type="term" value="P:signal transduction"/>
    <property type="evidence" value="ECO:0007669"/>
    <property type="project" value="UniProtKB-KW"/>
</dbReference>
<evidence type="ECO:0000256" key="9">
    <source>
        <dbReference type="SAM" id="Coils"/>
    </source>
</evidence>
<dbReference type="PANTHER" id="PTHR32089:SF55">
    <property type="entry name" value="METHYL ACCEPTING SENSORY TRANSDUCER WITH CACHE_2 SMALL MOLECULE BINDING DOMAIN"/>
    <property type="match status" value="1"/>
</dbReference>
<comment type="caution">
    <text evidence="13">The sequence shown here is derived from an EMBL/GenBank/DDBJ whole genome shotgun (WGS) entry which is preliminary data.</text>
</comment>
<evidence type="ECO:0000313" key="13">
    <source>
        <dbReference type="EMBL" id="REL26953.1"/>
    </source>
</evidence>
<dbReference type="FunFam" id="1.10.287.950:FF:000001">
    <property type="entry name" value="Methyl-accepting chemotaxis sensory transducer"/>
    <property type="match status" value="1"/>
</dbReference>
<evidence type="ECO:0000256" key="8">
    <source>
        <dbReference type="PROSITE-ProRule" id="PRU00284"/>
    </source>
</evidence>
<dbReference type="CDD" id="cd06225">
    <property type="entry name" value="HAMP"/>
    <property type="match status" value="1"/>
</dbReference>
<dbReference type="SMART" id="SM00283">
    <property type="entry name" value="MA"/>
    <property type="match status" value="1"/>
</dbReference>
<feature type="coiled-coil region" evidence="9">
    <location>
        <begin position="488"/>
        <end position="515"/>
    </location>
</feature>
<dbReference type="PROSITE" id="PS50885">
    <property type="entry name" value="HAMP"/>
    <property type="match status" value="1"/>
</dbReference>
<keyword evidence="3 10" id="KW-0812">Transmembrane</keyword>
<evidence type="ECO:0000256" key="1">
    <source>
        <dbReference type="ARBA" id="ARBA00004651"/>
    </source>
</evidence>
<comment type="subcellular location">
    <subcellularLocation>
        <location evidence="1">Cell membrane</location>
        <topology evidence="1">Multi-pass membrane protein</topology>
    </subcellularLocation>
</comment>
<dbReference type="SUPFAM" id="SSF58104">
    <property type="entry name" value="Methyl-accepting chemotaxis protein (MCP) signaling domain"/>
    <property type="match status" value="1"/>
</dbReference>
<dbReference type="CDD" id="cd12912">
    <property type="entry name" value="PDC2_MCP_like"/>
    <property type="match status" value="1"/>
</dbReference>
<dbReference type="OrthoDB" id="2489132at2"/>
<dbReference type="AlphaFoldDB" id="A0A3E0TR65"/>
<keyword evidence="4 10" id="KW-1133">Transmembrane helix</keyword>
<feature type="domain" description="HAMP" evidence="12">
    <location>
        <begin position="358"/>
        <end position="412"/>
    </location>
</feature>
<evidence type="ECO:0000313" key="14">
    <source>
        <dbReference type="Proteomes" id="UP000256478"/>
    </source>
</evidence>
<evidence type="ECO:0000256" key="2">
    <source>
        <dbReference type="ARBA" id="ARBA00022475"/>
    </source>
</evidence>
<dbReference type="Gene3D" id="1.10.287.950">
    <property type="entry name" value="Methyl-accepting chemotaxis protein"/>
    <property type="match status" value="1"/>
</dbReference>
<dbReference type="InterPro" id="IPR003660">
    <property type="entry name" value="HAMP_dom"/>
</dbReference>
<evidence type="ECO:0000256" key="6">
    <source>
        <dbReference type="ARBA" id="ARBA00023224"/>
    </source>
</evidence>
<proteinExistence type="inferred from homology"/>
<dbReference type="GO" id="GO:0005886">
    <property type="term" value="C:plasma membrane"/>
    <property type="evidence" value="ECO:0007669"/>
    <property type="project" value="UniProtKB-SubCell"/>
</dbReference>
<organism evidence="13 14">
    <name type="scientific">Thalassotalea euphylliae</name>
    <dbReference type="NCBI Taxonomy" id="1655234"/>
    <lineage>
        <taxon>Bacteria</taxon>
        <taxon>Pseudomonadati</taxon>
        <taxon>Pseudomonadota</taxon>
        <taxon>Gammaproteobacteria</taxon>
        <taxon>Alteromonadales</taxon>
        <taxon>Colwelliaceae</taxon>
        <taxon>Thalassotalea</taxon>
    </lineage>
</organism>
<evidence type="ECO:0000256" key="3">
    <source>
        <dbReference type="ARBA" id="ARBA00022692"/>
    </source>
</evidence>
<dbReference type="SMART" id="SM01049">
    <property type="entry name" value="Cache_2"/>
    <property type="match status" value="2"/>
</dbReference>
<dbReference type="Gene3D" id="3.30.450.20">
    <property type="entry name" value="PAS domain"/>
    <property type="match status" value="2"/>
</dbReference>
<dbReference type="InterPro" id="IPR004010">
    <property type="entry name" value="Double_Cache_2"/>
</dbReference>
<dbReference type="Pfam" id="PF00015">
    <property type="entry name" value="MCPsignal"/>
    <property type="match status" value="1"/>
</dbReference>
<keyword evidence="5 10" id="KW-0472">Membrane</keyword>
<keyword evidence="9" id="KW-0175">Coiled coil</keyword>
<keyword evidence="6 8" id="KW-0807">Transducer</keyword>
<name>A0A3E0TR65_9GAMM</name>
<dbReference type="Pfam" id="PF08269">
    <property type="entry name" value="dCache_2"/>
    <property type="match status" value="1"/>
</dbReference>
<dbReference type="Pfam" id="PF00672">
    <property type="entry name" value="HAMP"/>
    <property type="match status" value="1"/>
</dbReference>
<protein>
    <submittedName>
        <fullName evidence="13">Methyl-accepting chemotaxis protein</fullName>
    </submittedName>
</protein>
<feature type="domain" description="Methyl-accepting transducer" evidence="11">
    <location>
        <begin position="417"/>
        <end position="653"/>
    </location>
</feature>
<gene>
    <name evidence="13" type="ORF">DXX93_10470</name>
</gene>
<comment type="similarity">
    <text evidence="7">Belongs to the methyl-accepting chemotaxis (MCP) protein family.</text>
</comment>
<reference evidence="13 14" key="1">
    <citation type="submission" date="2018-08" db="EMBL/GenBank/DDBJ databases">
        <title>Thalassotalea euphylliae genome.</title>
        <authorList>
            <person name="Summers S."/>
            <person name="Rice S.A."/>
            <person name="Freckelton M.L."/>
            <person name="Nedved B.T."/>
            <person name="Hadfield M.G."/>
        </authorList>
    </citation>
    <scope>NUCLEOTIDE SEQUENCE [LARGE SCALE GENOMIC DNA]</scope>
    <source>
        <strain evidence="13 14">H1</strain>
    </source>
</reference>
<keyword evidence="2" id="KW-1003">Cell membrane</keyword>
<evidence type="ECO:0000256" key="10">
    <source>
        <dbReference type="SAM" id="Phobius"/>
    </source>
</evidence>
<feature type="transmembrane region" description="Helical" evidence="10">
    <location>
        <begin position="339"/>
        <end position="362"/>
    </location>
</feature>
<evidence type="ECO:0000256" key="5">
    <source>
        <dbReference type="ARBA" id="ARBA00023136"/>
    </source>
</evidence>
<dbReference type="RefSeq" id="WP_116008054.1">
    <property type="nucleotide sequence ID" value="NZ_QUOU01000001.1"/>
</dbReference>
<accession>A0A3E0TR65</accession>
<dbReference type="GO" id="GO:0006935">
    <property type="term" value="P:chemotaxis"/>
    <property type="evidence" value="ECO:0007669"/>
    <property type="project" value="UniProtKB-ARBA"/>
</dbReference>
<sequence>MNFSIKTKLIAFATSALVILGTVSIVNSLQTKSTVLQVASENVGEAVKNTLHAELKGQLDTVTLSAELFYQQANLENVKAELADELTVIYQTVDSIYKNTASKKQAKLNVHAFLNNYRWGNGRYVFSYDVDTINYTTHSINPDMIGKSAKDASDINGVYYARNIVNVALSSDIGYTQYAFKNPVSNQVENKITGAKLFKPLNIVISTGEYISSLQAEKKAQALAMIGKAKFGKNGYFWVQDSKGVILAHPKAAIVGTSIANTIKVAKQLSSQSDAFVDMAFNNPATNQTENKIAYARKVFPDWGWTIATGAYESDIITAQQQLTDATKEVFEAKSSQNIALLLIITVVAIGAFIWFINRIVVRLAMLNTRIKSLSSGEADLRSRLTIVGKDEITEIADSVNQFIGYLQEMLKELAVSSNHITDNITNLSQQSDQNHRALSEHANETDQVVTAITEMSATAFSVAENASQSANNTNQAEQEVIAAQQLVDSTNQSVDSLMAEIEQAASNIHTMNDNTQAIINVLAVIGEIADQTNLLALNAAIEAARAGDQGRGFAVVADEVRALASRTQTSTAEINEILTKVQNDADNAVKAMDATQSSCKLASDNTDKVSAFLVNMTQSITDINDLNNQIATAAEQQSAVTEEVSQNMNNIQSVVTGLTQSGEQTMTSSHELAATNQQLSGLINQFKV</sequence>
<evidence type="ECO:0000259" key="12">
    <source>
        <dbReference type="PROSITE" id="PS50885"/>
    </source>
</evidence>
<dbReference type="InterPro" id="IPR004089">
    <property type="entry name" value="MCPsignal_dom"/>
</dbReference>
<dbReference type="PROSITE" id="PS50111">
    <property type="entry name" value="CHEMOTAXIS_TRANSDUC_2"/>
    <property type="match status" value="1"/>
</dbReference>
<evidence type="ECO:0000256" key="4">
    <source>
        <dbReference type="ARBA" id="ARBA00022989"/>
    </source>
</evidence>
<evidence type="ECO:0000256" key="7">
    <source>
        <dbReference type="ARBA" id="ARBA00029447"/>
    </source>
</evidence>
<dbReference type="SMART" id="SM00304">
    <property type="entry name" value="HAMP"/>
    <property type="match status" value="1"/>
</dbReference>
<dbReference type="EMBL" id="QUOU01000001">
    <property type="protein sequence ID" value="REL26953.1"/>
    <property type="molecule type" value="Genomic_DNA"/>
</dbReference>
<dbReference type="Proteomes" id="UP000256478">
    <property type="component" value="Unassembled WGS sequence"/>
</dbReference>
<dbReference type="PANTHER" id="PTHR32089">
    <property type="entry name" value="METHYL-ACCEPTING CHEMOTAXIS PROTEIN MCPB"/>
    <property type="match status" value="1"/>
</dbReference>
<evidence type="ECO:0000259" key="11">
    <source>
        <dbReference type="PROSITE" id="PS50111"/>
    </source>
</evidence>
<dbReference type="CDD" id="cd11386">
    <property type="entry name" value="MCP_signal"/>
    <property type="match status" value="1"/>
</dbReference>
<dbReference type="InterPro" id="IPR033480">
    <property type="entry name" value="sCache_2"/>
</dbReference>